<accession>A0A1I7ZY37</accession>
<organism evidence="1 2">
    <name type="scientific">Steinernema glaseri</name>
    <dbReference type="NCBI Taxonomy" id="37863"/>
    <lineage>
        <taxon>Eukaryota</taxon>
        <taxon>Metazoa</taxon>
        <taxon>Ecdysozoa</taxon>
        <taxon>Nematoda</taxon>
        <taxon>Chromadorea</taxon>
        <taxon>Rhabditida</taxon>
        <taxon>Tylenchina</taxon>
        <taxon>Panagrolaimomorpha</taxon>
        <taxon>Strongyloidoidea</taxon>
        <taxon>Steinernematidae</taxon>
        <taxon>Steinernema</taxon>
    </lineage>
</organism>
<name>A0A1I7ZY37_9BILA</name>
<dbReference type="WBParaSite" id="L893_g31056.t1">
    <property type="protein sequence ID" value="L893_g31056.t1"/>
    <property type="gene ID" value="L893_g31056"/>
</dbReference>
<proteinExistence type="predicted"/>
<protein>
    <submittedName>
        <fullName evidence="2">RNA-directed DNA polymerase, eukaryota, reverse transcriptase zinc-binding domain protein</fullName>
    </submittedName>
</protein>
<keyword evidence="1" id="KW-1185">Reference proteome</keyword>
<evidence type="ECO:0000313" key="2">
    <source>
        <dbReference type="WBParaSite" id="L893_g31056.t1"/>
    </source>
</evidence>
<sequence>MAHEDFIKSITMRLPVAIVRKMIGGTQTESRWKAVSWIFAKSWYERLITEERLDRHDADYVYMPTTSYFVF</sequence>
<dbReference type="Proteomes" id="UP000095287">
    <property type="component" value="Unplaced"/>
</dbReference>
<evidence type="ECO:0000313" key="1">
    <source>
        <dbReference type="Proteomes" id="UP000095287"/>
    </source>
</evidence>
<reference evidence="2" key="1">
    <citation type="submission" date="2016-11" db="UniProtKB">
        <authorList>
            <consortium name="WormBaseParasite"/>
        </authorList>
    </citation>
    <scope>IDENTIFICATION</scope>
</reference>
<dbReference type="AlphaFoldDB" id="A0A1I7ZY37"/>